<proteinExistence type="predicted"/>
<evidence type="ECO:0000313" key="1">
    <source>
        <dbReference type="EMBL" id="HGT70984.1"/>
    </source>
</evidence>
<sequence length="81" mass="9649">MNRIEKFLKKINLKEKIIIDSALDLIFARDFCDLNLKKLVDHENCYRVRKGKFRIVFTMEGENIKIIDIDKKNASTYKNLD</sequence>
<evidence type="ECO:0008006" key="2">
    <source>
        <dbReference type="Google" id="ProtNLM"/>
    </source>
</evidence>
<dbReference type="AlphaFoldDB" id="A0A7C4R858"/>
<dbReference type="Gene3D" id="3.30.2310.20">
    <property type="entry name" value="RelE-like"/>
    <property type="match status" value="1"/>
</dbReference>
<dbReference type="EMBL" id="DSYQ01000007">
    <property type="protein sequence ID" value="HGT70984.1"/>
    <property type="molecule type" value="Genomic_DNA"/>
</dbReference>
<comment type="caution">
    <text evidence="1">The sequence shown here is derived from an EMBL/GenBank/DDBJ whole genome shotgun (WGS) entry which is preliminary data.</text>
</comment>
<name>A0A7C4R858_UNCC3</name>
<dbReference type="InterPro" id="IPR035093">
    <property type="entry name" value="RelE/ParE_toxin_dom_sf"/>
</dbReference>
<accession>A0A7C4R858</accession>
<reference evidence="1" key="1">
    <citation type="journal article" date="2020" name="mSystems">
        <title>Genome- and Community-Level Interaction Insights into Carbon Utilization and Element Cycling Functions of Hydrothermarchaeota in Hydrothermal Sediment.</title>
        <authorList>
            <person name="Zhou Z."/>
            <person name="Liu Y."/>
            <person name="Xu W."/>
            <person name="Pan J."/>
            <person name="Luo Z.H."/>
            <person name="Li M."/>
        </authorList>
    </citation>
    <scope>NUCLEOTIDE SEQUENCE [LARGE SCALE GENOMIC DNA]</scope>
    <source>
        <strain evidence="1">SpSt-579</strain>
    </source>
</reference>
<dbReference type="SUPFAM" id="SSF143011">
    <property type="entry name" value="RelE-like"/>
    <property type="match status" value="1"/>
</dbReference>
<protein>
    <recommendedName>
        <fullName evidence="2">Type II toxin-antitoxin system RelE/ParE family toxin</fullName>
    </recommendedName>
</protein>
<organism evidence="1">
    <name type="scientific">candidate division CPR3 bacterium</name>
    <dbReference type="NCBI Taxonomy" id="2268181"/>
    <lineage>
        <taxon>Bacteria</taxon>
        <taxon>Bacteria division CPR3</taxon>
    </lineage>
</organism>
<gene>
    <name evidence="1" type="ORF">ENT43_01860</name>
</gene>